<dbReference type="InterPro" id="IPR029071">
    <property type="entry name" value="Ubiquitin-like_domsf"/>
</dbReference>
<evidence type="ECO:0000313" key="7">
    <source>
        <dbReference type="Proteomes" id="UP001190700"/>
    </source>
</evidence>
<comment type="subcellular location">
    <subcellularLocation>
        <location evidence="1">Cytoplasm</location>
        <location evidence="1">Cytoskeleton</location>
        <location evidence="1">Cilium axoneme</location>
    </subcellularLocation>
</comment>
<keyword evidence="2" id="KW-0433">Leucine-rich repeat</keyword>
<dbReference type="EMBL" id="LGRX02016835">
    <property type="protein sequence ID" value="KAK3261541.1"/>
    <property type="molecule type" value="Genomic_DNA"/>
</dbReference>
<reference evidence="6 7" key="1">
    <citation type="journal article" date="2015" name="Genome Biol. Evol.">
        <title>Comparative Genomics of a Bacterivorous Green Alga Reveals Evolutionary Causalities and Consequences of Phago-Mixotrophic Mode of Nutrition.</title>
        <authorList>
            <person name="Burns J.A."/>
            <person name="Paasch A."/>
            <person name="Narechania A."/>
            <person name="Kim E."/>
        </authorList>
    </citation>
    <scope>NUCLEOTIDE SEQUENCE [LARGE SCALE GENOMIC DNA]</scope>
    <source>
        <strain evidence="6 7">PLY_AMNH</strain>
    </source>
</reference>
<dbReference type="InterPro" id="IPR044079">
    <property type="entry name" value="Ubl_TBCE"/>
</dbReference>
<evidence type="ECO:0000313" key="6">
    <source>
        <dbReference type="EMBL" id="KAK3261541.1"/>
    </source>
</evidence>
<dbReference type="Pfam" id="PF14560">
    <property type="entry name" value="Ubiquitin_2"/>
    <property type="match status" value="1"/>
</dbReference>
<dbReference type="SUPFAM" id="SSF52058">
    <property type="entry name" value="L domain-like"/>
    <property type="match status" value="1"/>
</dbReference>
<keyword evidence="3" id="KW-0677">Repeat</keyword>
<proteinExistence type="predicted"/>
<sequence>MQKLCFDPQVQKLDQLPSLQRLVLSGNQISSITASSARRECDAEGSSSPISFPKLSGILLARNRIADWSSIDALNHLPALTELRLTENALKSSTGGGVAMVRLEIVARVAQLKVLNSSAVGPNERRDAEIRYLRRILGEAQSAAPDASVEEAAAKASTSTAHPRCEELVQQYGHLTTHASDGQGAETGTLSNTMLSLTLQCVAASAGERPPQTKKLPGSLTVGNLKLLCEKLFKVAVAHQKIFAKQADSPFPEELDDDREQIGYLGMRDGATILISDSSE</sequence>
<dbReference type="PROSITE" id="PS51450">
    <property type="entry name" value="LRR"/>
    <property type="match status" value="1"/>
</dbReference>
<dbReference type="CDD" id="cd17044">
    <property type="entry name" value="Ubl_TBCE"/>
    <property type="match status" value="1"/>
</dbReference>
<evidence type="ECO:0000256" key="2">
    <source>
        <dbReference type="ARBA" id="ARBA00022614"/>
    </source>
</evidence>
<evidence type="ECO:0000256" key="1">
    <source>
        <dbReference type="ARBA" id="ARBA00004430"/>
    </source>
</evidence>
<name>A0AAE0KUT8_9CHLO</name>
<evidence type="ECO:0000256" key="3">
    <source>
        <dbReference type="ARBA" id="ARBA00022737"/>
    </source>
</evidence>
<dbReference type="InterPro" id="IPR032675">
    <property type="entry name" value="LRR_dom_sf"/>
</dbReference>
<dbReference type="Proteomes" id="UP001190700">
    <property type="component" value="Unassembled WGS sequence"/>
</dbReference>
<dbReference type="InterPro" id="IPR001611">
    <property type="entry name" value="Leu-rich_rpt"/>
</dbReference>
<dbReference type="Gene3D" id="3.80.10.10">
    <property type="entry name" value="Ribonuclease Inhibitor"/>
    <property type="match status" value="1"/>
</dbReference>
<keyword evidence="4" id="KW-0963">Cytoplasm</keyword>
<feature type="domain" description="Ubiquitin-like" evidence="5">
    <location>
        <begin position="213"/>
        <end position="279"/>
    </location>
</feature>
<dbReference type="Gene3D" id="3.10.20.90">
    <property type="entry name" value="Phosphatidylinositol 3-kinase Catalytic Subunit, Chain A, domain 1"/>
    <property type="match status" value="1"/>
</dbReference>
<dbReference type="SUPFAM" id="SSF54236">
    <property type="entry name" value="Ubiquitin-like"/>
    <property type="match status" value="1"/>
</dbReference>
<evidence type="ECO:0000259" key="5">
    <source>
        <dbReference type="Pfam" id="PF14560"/>
    </source>
</evidence>
<dbReference type="PANTHER" id="PTHR18849:SF0">
    <property type="entry name" value="CILIA- AND FLAGELLA-ASSOCIATED PROTEIN 410-RELATED"/>
    <property type="match status" value="1"/>
</dbReference>
<dbReference type="PANTHER" id="PTHR18849">
    <property type="entry name" value="LEUCINE RICH REPEAT PROTEIN"/>
    <property type="match status" value="1"/>
</dbReference>
<keyword evidence="7" id="KW-1185">Reference proteome</keyword>
<gene>
    <name evidence="6" type="ORF">CYMTET_29556</name>
</gene>
<comment type="caution">
    <text evidence="6">The sequence shown here is derived from an EMBL/GenBank/DDBJ whole genome shotgun (WGS) entry which is preliminary data.</text>
</comment>
<dbReference type="GO" id="GO:0005930">
    <property type="term" value="C:axoneme"/>
    <property type="evidence" value="ECO:0007669"/>
    <property type="project" value="UniProtKB-SubCell"/>
</dbReference>
<evidence type="ECO:0000256" key="4">
    <source>
        <dbReference type="ARBA" id="ARBA00023212"/>
    </source>
</evidence>
<accession>A0AAE0KUT8</accession>
<protein>
    <recommendedName>
        <fullName evidence="5">Ubiquitin-like domain-containing protein</fullName>
    </recommendedName>
</protein>
<keyword evidence="4" id="KW-0206">Cytoskeleton</keyword>
<dbReference type="AlphaFoldDB" id="A0AAE0KUT8"/>
<dbReference type="InterPro" id="IPR000626">
    <property type="entry name" value="Ubiquitin-like_dom"/>
</dbReference>
<organism evidence="6 7">
    <name type="scientific">Cymbomonas tetramitiformis</name>
    <dbReference type="NCBI Taxonomy" id="36881"/>
    <lineage>
        <taxon>Eukaryota</taxon>
        <taxon>Viridiplantae</taxon>
        <taxon>Chlorophyta</taxon>
        <taxon>Pyramimonadophyceae</taxon>
        <taxon>Pyramimonadales</taxon>
        <taxon>Pyramimonadaceae</taxon>
        <taxon>Cymbomonas</taxon>
    </lineage>
</organism>